<reference evidence="3" key="2">
    <citation type="submission" date="2021-09" db="EMBL/GenBank/DDBJ databases">
        <authorList>
            <person name="Gilroy R."/>
        </authorList>
    </citation>
    <scope>NUCLEOTIDE SEQUENCE</scope>
    <source>
        <strain evidence="3">ChiGjej5B5-7349</strain>
    </source>
</reference>
<dbReference type="InterPro" id="IPR029068">
    <property type="entry name" value="Glyas_Bleomycin-R_OHBP_Dase"/>
</dbReference>
<proteinExistence type="predicted"/>
<dbReference type="Pfam" id="PF00903">
    <property type="entry name" value="Glyoxalase"/>
    <property type="match status" value="2"/>
</dbReference>
<dbReference type="PROSITE" id="PS00934">
    <property type="entry name" value="GLYOXALASE_I_1"/>
    <property type="match status" value="1"/>
</dbReference>
<dbReference type="GO" id="GO:0004462">
    <property type="term" value="F:lactoylglutathione lyase activity"/>
    <property type="evidence" value="ECO:0007669"/>
    <property type="project" value="InterPro"/>
</dbReference>
<dbReference type="PANTHER" id="PTHR43279:SF1">
    <property type="entry name" value="CATECHOL-2,3-DIOXYGENASE"/>
    <property type="match status" value="1"/>
</dbReference>
<dbReference type="Gene3D" id="3.10.180.10">
    <property type="entry name" value="2,3-Dihydroxybiphenyl 1,2-Dioxygenase, domain 1"/>
    <property type="match status" value="2"/>
</dbReference>
<dbReference type="SUPFAM" id="SSF54593">
    <property type="entry name" value="Glyoxalase/Bleomycin resistance protein/Dihydroxybiphenyl dioxygenase"/>
    <property type="match status" value="1"/>
</dbReference>
<dbReference type="InterPro" id="IPR037523">
    <property type="entry name" value="VOC_core"/>
</dbReference>
<dbReference type="PANTHER" id="PTHR43279">
    <property type="entry name" value="CATECHOL-2,3-DIOXYGENASE"/>
    <property type="match status" value="1"/>
</dbReference>
<dbReference type="InterPro" id="IPR018146">
    <property type="entry name" value="Glyoxalase_1_CS"/>
</dbReference>
<comment type="caution">
    <text evidence="3">The sequence shown here is derived from an EMBL/GenBank/DDBJ whole genome shotgun (WGS) entry which is preliminary data.</text>
</comment>
<dbReference type="InterPro" id="IPR004360">
    <property type="entry name" value="Glyas_Fos-R_dOase_dom"/>
</dbReference>
<evidence type="ECO:0000313" key="4">
    <source>
        <dbReference type="Proteomes" id="UP000784435"/>
    </source>
</evidence>
<dbReference type="PROSITE" id="PS51819">
    <property type="entry name" value="VOC"/>
    <property type="match status" value="2"/>
</dbReference>
<dbReference type="AlphaFoldDB" id="A0A921MD17"/>
<organism evidence="3 4">
    <name type="scientific">Brevibacterium senegalense</name>
    <dbReference type="NCBI Taxonomy" id="1033736"/>
    <lineage>
        <taxon>Bacteria</taxon>
        <taxon>Bacillati</taxon>
        <taxon>Actinomycetota</taxon>
        <taxon>Actinomycetes</taxon>
        <taxon>Micrococcales</taxon>
        <taxon>Brevibacteriaceae</taxon>
        <taxon>Brevibacterium</taxon>
    </lineage>
</organism>
<evidence type="ECO:0000259" key="2">
    <source>
        <dbReference type="PROSITE" id="PS51819"/>
    </source>
</evidence>
<evidence type="ECO:0000313" key="3">
    <source>
        <dbReference type="EMBL" id="HJG79995.1"/>
    </source>
</evidence>
<accession>A0A921MD17</accession>
<dbReference type="GO" id="GO:0046872">
    <property type="term" value="F:metal ion binding"/>
    <property type="evidence" value="ECO:0007669"/>
    <property type="project" value="UniProtKB-KW"/>
</dbReference>
<dbReference type="Proteomes" id="UP000784435">
    <property type="component" value="Unassembled WGS sequence"/>
</dbReference>
<feature type="domain" description="VOC" evidence="2">
    <location>
        <begin position="182"/>
        <end position="307"/>
    </location>
</feature>
<keyword evidence="1" id="KW-0479">Metal-binding</keyword>
<sequence length="307" mass="32897">MSTAPTLDRTLNPATTMGAVTLHVGDLETMSAYYANALALTPIEERSQGRDVVRVLGRGDVPLIRLVKTAGLPGVDHSQAGLFHTAFLFENEASLAATVARAAQHPASRFVGSSDHLVSEAFYFTDPEGNGIELYRDRPRSAWTYQANGEVEMVSIFLDPNAYLQKHLTEEALTNTEDHAGIIGHVHLQVGDIARARDFYVDSLGFETMLGSHPGALFASAGGYHHHVAMNTWNSRGAGPRAATLGLGDVSITVPARDDLDSVASRLTAAGLQSADDGDRLTVRDPWGTHVTVALPGTLTTESLLER</sequence>
<reference evidence="3" key="1">
    <citation type="journal article" date="2021" name="PeerJ">
        <title>Extensive microbial diversity within the chicken gut microbiome revealed by metagenomics and culture.</title>
        <authorList>
            <person name="Gilroy R."/>
            <person name="Ravi A."/>
            <person name="Getino M."/>
            <person name="Pursley I."/>
            <person name="Horton D.L."/>
            <person name="Alikhan N.F."/>
            <person name="Baker D."/>
            <person name="Gharbi K."/>
            <person name="Hall N."/>
            <person name="Watson M."/>
            <person name="Adriaenssens E.M."/>
            <person name="Foster-Nyarko E."/>
            <person name="Jarju S."/>
            <person name="Secka A."/>
            <person name="Antonio M."/>
            <person name="Oren A."/>
            <person name="Chaudhuri R.R."/>
            <person name="La Ragione R."/>
            <person name="Hildebrand F."/>
            <person name="Pallen M.J."/>
        </authorList>
    </citation>
    <scope>NUCLEOTIDE SEQUENCE</scope>
    <source>
        <strain evidence="3">ChiGjej5B5-7349</strain>
    </source>
</reference>
<name>A0A921MD17_9MICO</name>
<feature type="domain" description="VOC" evidence="2">
    <location>
        <begin position="16"/>
        <end position="137"/>
    </location>
</feature>
<protein>
    <submittedName>
        <fullName evidence="3">VOC family protein</fullName>
    </submittedName>
</protein>
<evidence type="ECO:0000256" key="1">
    <source>
        <dbReference type="ARBA" id="ARBA00022723"/>
    </source>
</evidence>
<dbReference type="EMBL" id="DYUK01000135">
    <property type="protein sequence ID" value="HJG79995.1"/>
    <property type="molecule type" value="Genomic_DNA"/>
</dbReference>
<gene>
    <name evidence="3" type="ORF">K8V08_06255</name>
</gene>